<gene>
    <name evidence="2" type="ORF">NECHADRAFT_55197</name>
</gene>
<evidence type="ECO:0000313" key="3">
    <source>
        <dbReference type="Proteomes" id="UP000005206"/>
    </source>
</evidence>
<name>C7ZQW9_FUSV7</name>
<dbReference type="NCBIfam" id="TIGR00976">
    <property type="entry name" value="CocE_NonD"/>
    <property type="match status" value="1"/>
</dbReference>
<dbReference type="eggNOG" id="ENOG502QTIK">
    <property type="taxonomic scope" value="Eukaryota"/>
</dbReference>
<dbReference type="AlphaFoldDB" id="C7ZQW9"/>
<dbReference type="InterPro" id="IPR050585">
    <property type="entry name" value="Xaa-Pro_dipeptidyl-ppase/CocE"/>
</dbReference>
<dbReference type="InterPro" id="IPR005674">
    <property type="entry name" value="CocE/Ser_esterase"/>
</dbReference>
<proteinExistence type="predicted"/>
<dbReference type="OrthoDB" id="2578740at2759"/>
<feature type="domain" description="Xaa-Pro dipeptidyl-peptidase-like" evidence="1">
    <location>
        <begin position="104"/>
        <end position="202"/>
    </location>
</feature>
<protein>
    <recommendedName>
        <fullName evidence="1">Xaa-Pro dipeptidyl-peptidase-like domain-containing protein</fullName>
    </recommendedName>
</protein>
<dbReference type="GO" id="GO:0016787">
    <property type="term" value="F:hydrolase activity"/>
    <property type="evidence" value="ECO:0007669"/>
    <property type="project" value="InterPro"/>
</dbReference>
<dbReference type="Gene3D" id="3.40.50.1820">
    <property type="entry name" value="alpha/beta hydrolase"/>
    <property type="match status" value="1"/>
</dbReference>
<dbReference type="STRING" id="660122.C7ZQW9"/>
<dbReference type="InterPro" id="IPR029058">
    <property type="entry name" value="AB_hydrolase_fold"/>
</dbReference>
<dbReference type="RefSeq" id="XP_003039294.1">
    <property type="nucleotide sequence ID" value="XM_003039248.1"/>
</dbReference>
<accession>C7ZQW9</accession>
<dbReference type="PANTHER" id="PTHR43056">
    <property type="entry name" value="PEPTIDASE S9 PROLYL OLIGOPEPTIDASE"/>
    <property type="match status" value="1"/>
</dbReference>
<sequence length="252" mass="27526">MRRLLPTDVPRARCTELKQQSVILKKGTTRREVTKPFSSGILFARDVPVTLPDGIPIYTDVFSTRGGPMSSNGGSLESIPEVGGQSLDDLTSRSNVPLSHVSELQKFEAPDLAYWVCQGYAVLNPDARGAYEFNGNITNWGRQLAEDGCDIIEWATAKPWSSGRTGMTGNLFLAISQWHVTASNPPCLAAIAPWEGATDILRAAATSLSIGNLGFKEAIITTLLGNNSVEDSPRMYLNGKFYDKYQKNRTPQ</sequence>
<dbReference type="GeneID" id="9666822"/>
<dbReference type="PANTHER" id="PTHR43056:SF10">
    <property type="entry name" value="COCE_NOND FAMILY, PUTATIVE (AFU_ORTHOLOGUE AFUA_7G00600)-RELATED"/>
    <property type="match status" value="1"/>
</dbReference>
<dbReference type="SUPFAM" id="SSF53474">
    <property type="entry name" value="alpha/beta-Hydrolases"/>
    <property type="match status" value="1"/>
</dbReference>
<reference evidence="2 3" key="1">
    <citation type="journal article" date="2009" name="PLoS Genet.">
        <title>The genome of Nectria haematococca: contribution of supernumerary chromosomes to gene expansion.</title>
        <authorList>
            <person name="Coleman J.J."/>
            <person name="Rounsley S.D."/>
            <person name="Rodriguez-Carres M."/>
            <person name="Kuo A."/>
            <person name="Wasmann C.C."/>
            <person name="Grimwood J."/>
            <person name="Schmutz J."/>
            <person name="Taga M."/>
            <person name="White G.J."/>
            <person name="Zhou S."/>
            <person name="Schwartz D.C."/>
            <person name="Freitag M."/>
            <person name="Ma L.J."/>
            <person name="Danchin E.G."/>
            <person name="Henrissat B."/>
            <person name="Coutinho P.M."/>
            <person name="Nelson D.R."/>
            <person name="Straney D."/>
            <person name="Napoli C.A."/>
            <person name="Barker B.M."/>
            <person name="Gribskov M."/>
            <person name="Rep M."/>
            <person name="Kroken S."/>
            <person name="Molnar I."/>
            <person name="Rensing C."/>
            <person name="Kennell J.C."/>
            <person name="Zamora J."/>
            <person name="Farman M.L."/>
            <person name="Selker E.U."/>
            <person name="Salamov A."/>
            <person name="Shapiro H."/>
            <person name="Pangilinan J."/>
            <person name="Lindquist E."/>
            <person name="Lamers C."/>
            <person name="Grigoriev I.V."/>
            <person name="Geiser D.M."/>
            <person name="Covert S.F."/>
            <person name="Temporini E."/>
            <person name="Vanetten H.D."/>
        </authorList>
    </citation>
    <scope>NUCLEOTIDE SEQUENCE [LARGE SCALE GENOMIC DNA]</scope>
    <source>
        <strain evidence="3">ATCC MYA-4622 / CBS 123669 / FGSC 9596 / NRRL 45880 / 77-13-4</strain>
    </source>
</reference>
<evidence type="ECO:0000313" key="2">
    <source>
        <dbReference type="EMBL" id="EEU33581.1"/>
    </source>
</evidence>
<dbReference type="VEuPathDB" id="FungiDB:NECHADRAFT_55197"/>
<dbReference type="OMA" id="INHASVC"/>
<dbReference type="InterPro" id="IPR000383">
    <property type="entry name" value="Xaa-Pro-like_dom"/>
</dbReference>
<dbReference type="Proteomes" id="UP000005206">
    <property type="component" value="Chromosome 14"/>
</dbReference>
<keyword evidence="3" id="KW-1185">Reference proteome</keyword>
<evidence type="ECO:0000259" key="1">
    <source>
        <dbReference type="Pfam" id="PF02129"/>
    </source>
</evidence>
<dbReference type="Pfam" id="PF02129">
    <property type="entry name" value="Peptidase_S15"/>
    <property type="match status" value="1"/>
</dbReference>
<dbReference type="InParanoid" id="C7ZQW9"/>
<organism evidence="2 3">
    <name type="scientific">Fusarium vanettenii (strain ATCC MYA-4622 / CBS 123669 / FGSC 9596 / NRRL 45880 / 77-13-4)</name>
    <name type="common">Fusarium solani subsp. pisi</name>
    <dbReference type="NCBI Taxonomy" id="660122"/>
    <lineage>
        <taxon>Eukaryota</taxon>
        <taxon>Fungi</taxon>
        <taxon>Dikarya</taxon>
        <taxon>Ascomycota</taxon>
        <taxon>Pezizomycotina</taxon>
        <taxon>Sordariomycetes</taxon>
        <taxon>Hypocreomycetidae</taxon>
        <taxon>Hypocreales</taxon>
        <taxon>Nectriaceae</taxon>
        <taxon>Fusarium</taxon>
        <taxon>Fusarium solani species complex</taxon>
        <taxon>Fusarium vanettenii</taxon>
    </lineage>
</organism>
<dbReference type="HOGENOM" id="CLU_015590_0_0_1"/>
<dbReference type="KEGG" id="nhe:NECHADRAFT_55197"/>
<dbReference type="EMBL" id="GG699018">
    <property type="protein sequence ID" value="EEU33581.1"/>
    <property type="molecule type" value="Genomic_DNA"/>
</dbReference>